<keyword evidence="2" id="KW-1185">Reference proteome</keyword>
<name>B4VTW5_9CYAN</name>
<dbReference type="InterPro" id="IPR014953">
    <property type="entry name" value="DUF1824"/>
</dbReference>
<accession>B4VTW5</accession>
<organism evidence="1 2">
    <name type="scientific">Coleofasciculus chthonoplastes PCC 7420</name>
    <dbReference type="NCBI Taxonomy" id="118168"/>
    <lineage>
        <taxon>Bacteria</taxon>
        <taxon>Bacillati</taxon>
        <taxon>Cyanobacteriota</taxon>
        <taxon>Cyanophyceae</taxon>
        <taxon>Coleofasciculales</taxon>
        <taxon>Coleofasciculaceae</taxon>
        <taxon>Coleofasciculus</taxon>
    </lineage>
</organism>
<dbReference type="RefSeq" id="WP_006102109.1">
    <property type="nucleotide sequence ID" value="NZ_DS989852.1"/>
</dbReference>
<dbReference type="SUPFAM" id="SSF160532">
    <property type="entry name" value="Ava3019-like"/>
    <property type="match status" value="1"/>
</dbReference>
<reference evidence="1 2" key="1">
    <citation type="submission" date="2008-07" db="EMBL/GenBank/DDBJ databases">
        <authorList>
            <person name="Tandeau de Marsac N."/>
            <person name="Ferriera S."/>
            <person name="Johnson J."/>
            <person name="Kravitz S."/>
            <person name="Beeson K."/>
            <person name="Sutton G."/>
            <person name="Rogers Y.-H."/>
            <person name="Friedman R."/>
            <person name="Frazier M."/>
            <person name="Venter J.C."/>
        </authorList>
    </citation>
    <scope>NUCLEOTIDE SEQUENCE [LARGE SCALE GENOMIC DNA]</scope>
    <source>
        <strain evidence="1 2">PCC 7420</strain>
    </source>
</reference>
<dbReference type="Proteomes" id="UP000003835">
    <property type="component" value="Unassembled WGS sequence"/>
</dbReference>
<evidence type="ECO:0000313" key="2">
    <source>
        <dbReference type="Proteomes" id="UP000003835"/>
    </source>
</evidence>
<evidence type="ECO:0008006" key="3">
    <source>
        <dbReference type="Google" id="ProtNLM"/>
    </source>
</evidence>
<dbReference type="OrthoDB" id="424950at2"/>
<dbReference type="AlphaFoldDB" id="B4VTW5"/>
<dbReference type="eggNOG" id="ENOG5032C3G">
    <property type="taxonomic scope" value="Bacteria"/>
</dbReference>
<dbReference type="HOGENOM" id="CLU_144856_0_0_3"/>
<dbReference type="Pfam" id="PF08854">
    <property type="entry name" value="DUF1824"/>
    <property type="match status" value="1"/>
</dbReference>
<dbReference type="STRING" id="118168.MC7420_6254"/>
<protein>
    <recommendedName>
        <fullName evidence="3">DUF1824 domain-containing protein</fullName>
    </recommendedName>
</protein>
<dbReference type="Gene3D" id="3.30.360.10">
    <property type="entry name" value="Dihydrodipicolinate Reductase, domain 2"/>
    <property type="match status" value="1"/>
</dbReference>
<proteinExistence type="predicted"/>
<evidence type="ECO:0000313" key="1">
    <source>
        <dbReference type="EMBL" id="EDX74776.1"/>
    </source>
</evidence>
<dbReference type="EMBL" id="DS989852">
    <property type="protein sequence ID" value="EDX74776.1"/>
    <property type="molecule type" value="Genomic_DNA"/>
</dbReference>
<sequence>MSTQNSTPLTLSDAQALLEPFNCIESQPVVSDAEKEKLRQALALLAEHSDYQIFGICANTAAQGLSALKTYAQALGYQPNLDLTPIEGAVYIKYNGNSGLFYIDSYTGEHRGVLVSCQSSFEGGINEMYGHLPLDLFALSD</sequence>
<gene>
    <name evidence="1" type="ORF">MC7420_6254</name>
</gene>